<protein>
    <submittedName>
        <fullName evidence="2">Uncharacterized protein</fullName>
    </submittedName>
</protein>
<feature type="transmembrane region" description="Helical" evidence="1">
    <location>
        <begin position="53"/>
        <end position="82"/>
    </location>
</feature>
<reference evidence="2" key="1">
    <citation type="submission" date="2022-05" db="EMBL/GenBank/DDBJ databases">
        <authorList>
            <person name="Pothier F. J."/>
        </authorList>
    </citation>
    <scope>NUCLEOTIDE SEQUENCE</scope>
    <source>
        <strain evidence="2">DAPP-PG734</strain>
        <plasmid evidence="2">P2</plasmid>
    </source>
</reference>
<accession>A0AAN2FH95</accession>
<proteinExistence type="predicted"/>
<evidence type="ECO:0000313" key="2">
    <source>
        <dbReference type="EMBL" id="CAH6374847.1"/>
    </source>
</evidence>
<dbReference type="Proteomes" id="UP001158961">
    <property type="component" value="Plasmid P2"/>
</dbReference>
<dbReference type="AlphaFoldDB" id="A0AAN2FH95"/>
<dbReference type="RefSeq" id="WP_031590771.1">
    <property type="nucleotide sequence ID" value="NZ_JNVA01000006.1"/>
</dbReference>
<gene>
    <name evidence="2" type="ORF">DAPPPG734_23820</name>
</gene>
<keyword evidence="2" id="KW-0614">Plasmid</keyword>
<evidence type="ECO:0000256" key="1">
    <source>
        <dbReference type="SAM" id="Phobius"/>
    </source>
</evidence>
<name>A0AAN2FH95_ENTAG</name>
<organism evidence="2 3">
    <name type="scientific">Enterobacter agglomerans</name>
    <name type="common">Erwinia herbicola</name>
    <name type="synonym">Pantoea agglomerans</name>
    <dbReference type="NCBI Taxonomy" id="549"/>
    <lineage>
        <taxon>Bacteria</taxon>
        <taxon>Pseudomonadati</taxon>
        <taxon>Pseudomonadota</taxon>
        <taxon>Gammaproteobacteria</taxon>
        <taxon>Enterobacterales</taxon>
        <taxon>Erwiniaceae</taxon>
        <taxon>Pantoea</taxon>
        <taxon>Pantoea agglomerans group</taxon>
    </lineage>
</organism>
<keyword evidence="1" id="KW-0472">Membrane</keyword>
<evidence type="ECO:0000313" key="3">
    <source>
        <dbReference type="Proteomes" id="UP001158961"/>
    </source>
</evidence>
<feature type="transmembrane region" description="Helical" evidence="1">
    <location>
        <begin position="12"/>
        <end position="33"/>
    </location>
</feature>
<dbReference type="EMBL" id="OW970317">
    <property type="protein sequence ID" value="CAH6374847.1"/>
    <property type="molecule type" value="Genomic_DNA"/>
</dbReference>
<keyword evidence="1" id="KW-0812">Transmembrane</keyword>
<geneLocation type="plasmid" evidence="2 3">
    <name>P2</name>
</geneLocation>
<keyword evidence="1" id="KW-1133">Transmembrane helix</keyword>
<sequence length="98" mass="10529">MTPSEGRFAARVHYVLELISLACLAAAALWNYAGNRLFDAFTSLPVFAQHPLAFSAALHLPVWALTVCGLALGSVALAAQVMNDIRIYVSRRQQGGSL</sequence>